<name>A0AA40KBT4_9PEZI</name>
<evidence type="ECO:0000313" key="3">
    <source>
        <dbReference type="Proteomes" id="UP001172155"/>
    </source>
</evidence>
<keyword evidence="1" id="KW-0732">Signal</keyword>
<organism evidence="2 3">
    <name type="scientific">Schizothecium vesticola</name>
    <dbReference type="NCBI Taxonomy" id="314040"/>
    <lineage>
        <taxon>Eukaryota</taxon>
        <taxon>Fungi</taxon>
        <taxon>Dikarya</taxon>
        <taxon>Ascomycota</taxon>
        <taxon>Pezizomycotina</taxon>
        <taxon>Sordariomycetes</taxon>
        <taxon>Sordariomycetidae</taxon>
        <taxon>Sordariales</taxon>
        <taxon>Schizotheciaceae</taxon>
        <taxon>Schizothecium</taxon>
    </lineage>
</organism>
<protein>
    <recommendedName>
        <fullName evidence="4">Secreted protein</fullName>
    </recommendedName>
</protein>
<sequence length="91" mass="10025">MLTLPVTALPLFAVAALKTANLRLVKASLPKCKTGMHVGGRRGVLHTVYSLPKKKKGSPSRASLLFVVASRSDRMAGRFRRTLWQCGHPQW</sequence>
<evidence type="ECO:0008006" key="4">
    <source>
        <dbReference type="Google" id="ProtNLM"/>
    </source>
</evidence>
<dbReference type="AlphaFoldDB" id="A0AA40KBT4"/>
<gene>
    <name evidence="2" type="ORF">B0T18DRAFT_14994</name>
</gene>
<proteinExistence type="predicted"/>
<accession>A0AA40KBT4</accession>
<evidence type="ECO:0000313" key="2">
    <source>
        <dbReference type="EMBL" id="KAK0753448.1"/>
    </source>
</evidence>
<dbReference type="Proteomes" id="UP001172155">
    <property type="component" value="Unassembled WGS sequence"/>
</dbReference>
<feature type="signal peptide" evidence="1">
    <location>
        <begin position="1"/>
        <end position="27"/>
    </location>
</feature>
<comment type="caution">
    <text evidence="2">The sequence shown here is derived from an EMBL/GenBank/DDBJ whole genome shotgun (WGS) entry which is preliminary data.</text>
</comment>
<keyword evidence="3" id="KW-1185">Reference proteome</keyword>
<evidence type="ECO:0000256" key="1">
    <source>
        <dbReference type="SAM" id="SignalP"/>
    </source>
</evidence>
<feature type="chain" id="PRO_5041325699" description="Secreted protein" evidence="1">
    <location>
        <begin position="28"/>
        <end position="91"/>
    </location>
</feature>
<dbReference type="EMBL" id="JAUKUD010000001">
    <property type="protein sequence ID" value="KAK0753448.1"/>
    <property type="molecule type" value="Genomic_DNA"/>
</dbReference>
<reference evidence="2" key="1">
    <citation type="submission" date="2023-06" db="EMBL/GenBank/DDBJ databases">
        <title>Genome-scale phylogeny and comparative genomics of the fungal order Sordariales.</title>
        <authorList>
            <consortium name="Lawrence Berkeley National Laboratory"/>
            <person name="Hensen N."/>
            <person name="Bonometti L."/>
            <person name="Westerberg I."/>
            <person name="Brannstrom I.O."/>
            <person name="Guillou S."/>
            <person name="Cros-Aarteil S."/>
            <person name="Calhoun S."/>
            <person name="Haridas S."/>
            <person name="Kuo A."/>
            <person name="Mondo S."/>
            <person name="Pangilinan J."/>
            <person name="Riley R."/>
            <person name="LaButti K."/>
            <person name="Andreopoulos B."/>
            <person name="Lipzen A."/>
            <person name="Chen C."/>
            <person name="Yanf M."/>
            <person name="Daum C."/>
            <person name="Ng V."/>
            <person name="Clum A."/>
            <person name="Steindorff A."/>
            <person name="Ohm R."/>
            <person name="Martin F."/>
            <person name="Silar P."/>
            <person name="Natvig D."/>
            <person name="Lalanne C."/>
            <person name="Gautier V."/>
            <person name="Ament-velasquez S.L."/>
            <person name="Kruys A."/>
            <person name="Hutchinson M.I."/>
            <person name="Powell A.J."/>
            <person name="Barry K."/>
            <person name="Miller A.N."/>
            <person name="Grigoriev I.V."/>
            <person name="Debuchy R."/>
            <person name="Gladieux P."/>
            <person name="Thoren M.H."/>
            <person name="Johannesson H."/>
        </authorList>
    </citation>
    <scope>NUCLEOTIDE SEQUENCE</scope>
    <source>
        <strain evidence="2">SMH3187-1</strain>
    </source>
</reference>